<dbReference type="SUPFAM" id="SSF46894">
    <property type="entry name" value="C-terminal effector domain of the bipartite response regulators"/>
    <property type="match status" value="1"/>
</dbReference>
<dbReference type="InterPro" id="IPR051677">
    <property type="entry name" value="AfsR-DnrI-RedD_regulator"/>
</dbReference>
<sequence length="308" mass="33501">MGISIKLIGPLRVERDGQVLTAAKLGSPKARQILEILALQLGRPVPREQIINILWHGNPPSAASATVESYVSVIRRNIQPGQAKNGPLRTDKGSYILDPKLVQVDLDLFERTIGAADGTKPAEAYPKLVSALDLASAPLLSDELTFEWAESARARHAAQVADCSARAAEMAVKLGKTDEAVHWARQAVAAEPLNERAWTALVDGLEQGARYIEALQAYDNCRLLFRRELRCNPGPLLQAAYARLLRCTSDEDAELEEVLSALICLNERVKSRTGKACTLKQADGHDTTVYETAGSVIDSFLRRALASA</sequence>
<dbReference type="Gene3D" id="1.25.40.10">
    <property type="entry name" value="Tetratricopeptide repeat domain"/>
    <property type="match status" value="1"/>
</dbReference>
<dbReference type="SUPFAM" id="SSF48452">
    <property type="entry name" value="TPR-like"/>
    <property type="match status" value="1"/>
</dbReference>
<dbReference type="InterPro" id="IPR036388">
    <property type="entry name" value="WH-like_DNA-bd_sf"/>
</dbReference>
<reference evidence="7 8" key="1">
    <citation type="submission" date="2016-10" db="EMBL/GenBank/DDBJ databases">
        <authorList>
            <person name="de Groot N.N."/>
        </authorList>
    </citation>
    <scope>NUCLEOTIDE SEQUENCE [LARGE SCALE GENOMIC DNA]</scope>
    <source>
        <strain evidence="7 8">DSM 20117</strain>
    </source>
</reference>
<dbReference type="InterPro" id="IPR011990">
    <property type="entry name" value="TPR-like_helical_dom_sf"/>
</dbReference>
<dbReference type="Pfam" id="PF03704">
    <property type="entry name" value="BTAD"/>
    <property type="match status" value="1"/>
</dbReference>
<dbReference type="EMBL" id="FNKH01000002">
    <property type="protein sequence ID" value="SDQ54197.1"/>
    <property type="molecule type" value="Genomic_DNA"/>
</dbReference>
<dbReference type="SMART" id="SM00862">
    <property type="entry name" value="Trans_reg_C"/>
    <property type="match status" value="1"/>
</dbReference>
<dbReference type="PROSITE" id="PS51755">
    <property type="entry name" value="OMPR_PHOB"/>
    <property type="match status" value="1"/>
</dbReference>
<feature type="domain" description="OmpR/PhoB-type" evidence="6">
    <location>
        <begin position="1"/>
        <end position="99"/>
    </location>
</feature>
<dbReference type="AlphaFoldDB" id="A0A1H1BQJ1"/>
<feature type="DNA-binding region" description="OmpR/PhoB-type" evidence="5">
    <location>
        <begin position="1"/>
        <end position="99"/>
    </location>
</feature>
<dbReference type="STRING" id="37928.SAMN04489742_1520"/>
<comment type="similarity">
    <text evidence="1">Belongs to the AfsR/DnrI/RedD regulatory family.</text>
</comment>
<evidence type="ECO:0000256" key="4">
    <source>
        <dbReference type="ARBA" id="ARBA00023163"/>
    </source>
</evidence>
<dbReference type="PANTHER" id="PTHR35807:SF1">
    <property type="entry name" value="TRANSCRIPTIONAL REGULATOR REDD"/>
    <property type="match status" value="1"/>
</dbReference>
<evidence type="ECO:0000256" key="2">
    <source>
        <dbReference type="ARBA" id="ARBA00023015"/>
    </source>
</evidence>
<evidence type="ECO:0000256" key="5">
    <source>
        <dbReference type="PROSITE-ProRule" id="PRU01091"/>
    </source>
</evidence>
<evidence type="ECO:0000313" key="8">
    <source>
        <dbReference type="Proteomes" id="UP000181917"/>
    </source>
</evidence>
<dbReference type="Pfam" id="PF00486">
    <property type="entry name" value="Trans_reg_C"/>
    <property type="match status" value="1"/>
</dbReference>
<keyword evidence="2" id="KW-0805">Transcription regulation</keyword>
<keyword evidence="4" id="KW-0804">Transcription</keyword>
<dbReference type="GO" id="GO:0003677">
    <property type="term" value="F:DNA binding"/>
    <property type="evidence" value="ECO:0007669"/>
    <property type="project" value="UniProtKB-UniRule"/>
</dbReference>
<proteinExistence type="inferred from homology"/>
<dbReference type="GO" id="GO:0006355">
    <property type="term" value="P:regulation of DNA-templated transcription"/>
    <property type="evidence" value="ECO:0007669"/>
    <property type="project" value="InterPro"/>
</dbReference>
<dbReference type="SMART" id="SM01043">
    <property type="entry name" value="BTAD"/>
    <property type="match status" value="1"/>
</dbReference>
<dbReference type="Proteomes" id="UP000181917">
    <property type="component" value="Unassembled WGS sequence"/>
</dbReference>
<dbReference type="OrthoDB" id="134712at2"/>
<keyword evidence="8" id="KW-1185">Reference proteome</keyword>
<protein>
    <submittedName>
        <fullName evidence="7">DNA-binding transcriptional activator of the SARP family</fullName>
    </submittedName>
</protein>
<keyword evidence="3 5" id="KW-0238">DNA-binding</keyword>
<dbReference type="InterPro" id="IPR005158">
    <property type="entry name" value="BTAD"/>
</dbReference>
<organism evidence="7 8">
    <name type="scientific">Crystallibacter crystallopoietes</name>
    <dbReference type="NCBI Taxonomy" id="37928"/>
    <lineage>
        <taxon>Bacteria</taxon>
        <taxon>Bacillati</taxon>
        <taxon>Actinomycetota</taxon>
        <taxon>Actinomycetes</taxon>
        <taxon>Micrococcales</taxon>
        <taxon>Micrococcaceae</taxon>
        <taxon>Crystallibacter</taxon>
    </lineage>
</organism>
<accession>A0A1H1BQJ1</accession>
<evidence type="ECO:0000256" key="1">
    <source>
        <dbReference type="ARBA" id="ARBA00005820"/>
    </source>
</evidence>
<dbReference type="InterPro" id="IPR016032">
    <property type="entry name" value="Sig_transdc_resp-reg_C-effctor"/>
</dbReference>
<name>A0A1H1BQJ1_9MICC</name>
<dbReference type="Gene3D" id="1.10.10.10">
    <property type="entry name" value="Winged helix-like DNA-binding domain superfamily/Winged helix DNA-binding domain"/>
    <property type="match status" value="1"/>
</dbReference>
<evidence type="ECO:0000313" key="7">
    <source>
        <dbReference type="EMBL" id="SDQ54197.1"/>
    </source>
</evidence>
<evidence type="ECO:0000256" key="3">
    <source>
        <dbReference type="ARBA" id="ARBA00023125"/>
    </source>
</evidence>
<dbReference type="PANTHER" id="PTHR35807">
    <property type="entry name" value="TRANSCRIPTIONAL REGULATOR REDD-RELATED"/>
    <property type="match status" value="1"/>
</dbReference>
<dbReference type="GO" id="GO:0000160">
    <property type="term" value="P:phosphorelay signal transduction system"/>
    <property type="evidence" value="ECO:0007669"/>
    <property type="project" value="InterPro"/>
</dbReference>
<dbReference type="InterPro" id="IPR001867">
    <property type="entry name" value="OmpR/PhoB-type_DNA-bd"/>
</dbReference>
<evidence type="ECO:0000259" key="6">
    <source>
        <dbReference type="PROSITE" id="PS51755"/>
    </source>
</evidence>
<gene>
    <name evidence="7" type="ORF">SAMN04489742_1520</name>
</gene>